<name>A0AAV7N1N8_PLEWA</name>
<keyword evidence="3" id="KW-1185">Reference proteome</keyword>
<evidence type="ECO:0000256" key="1">
    <source>
        <dbReference type="SAM" id="MobiDB-lite"/>
    </source>
</evidence>
<dbReference type="EMBL" id="JANPWB010000013">
    <property type="protein sequence ID" value="KAJ1108452.1"/>
    <property type="molecule type" value="Genomic_DNA"/>
</dbReference>
<dbReference type="Proteomes" id="UP001066276">
    <property type="component" value="Chromosome 9"/>
</dbReference>
<accession>A0AAV7N1N8</accession>
<evidence type="ECO:0000313" key="3">
    <source>
        <dbReference type="Proteomes" id="UP001066276"/>
    </source>
</evidence>
<dbReference type="AlphaFoldDB" id="A0AAV7N1N8"/>
<sequence>MNPEIVGSSGTRERRRSGQEKEDTEERVSRERDAKNGKPTEEDDTTGKEKLMREAIKTINKRGRPYTKEHKRSCYVAGGTWLMQLRACIRSPTDFLLLWGGGGDREKEGEWDYFW</sequence>
<feature type="region of interest" description="Disordered" evidence="1">
    <location>
        <begin position="1"/>
        <end position="50"/>
    </location>
</feature>
<feature type="compositionally biased region" description="Basic and acidic residues" evidence="1">
    <location>
        <begin position="16"/>
        <end position="50"/>
    </location>
</feature>
<reference evidence="2" key="1">
    <citation type="journal article" date="2022" name="bioRxiv">
        <title>Sequencing and chromosome-scale assembly of the giantPleurodeles waltlgenome.</title>
        <authorList>
            <person name="Brown T."/>
            <person name="Elewa A."/>
            <person name="Iarovenko S."/>
            <person name="Subramanian E."/>
            <person name="Araus A.J."/>
            <person name="Petzold A."/>
            <person name="Susuki M."/>
            <person name="Suzuki K.-i.T."/>
            <person name="Hayashi T."/>
            <person name="Toyoda A."/>
            <person name="Oliveira C."/>
            <person name="Osipova E."/>
            <person name="Leigh N.D."/>
            <person name="Simon A."/>
            <person name="Yun M.H."/>
        </authorList>
    </citation>
    <scope>NUCLEOTIDE SEQUENCE</scope>
    <source>
        <strain evidence="2">20211129_DDA</strain>
        <tissue evidence="2">Liver</tissue>
    </source>
</reference>
<comment type="caution">
    <text evidence="2">The sequence shown here is derived from an EMBL/GenBank/DDBJ whole genome shotgun (WGS) entry which is preliminary data.</text>
</comment>
<organism evidence="2 3">
    <name type="scientific">Pleurodeles waltl</name>
    <name type="common">Iberian ribbed newt</name>
    <dbReference type="NCBI Taxonomy" id="8319"/>
    <lineage>
        <taxon>Eukaryota</taxon>
        <taxon>Metazoa</taxon>
        <taxon>Chordata</taxon>
        <taxon>Craniata</taxon>
        <taxon>Vertebrata</taxon>
        <taxon>Euteleostomi</taxon>
        <taxon>Amphibia</taxon>
        <taxon>Batrachia</taxon>
        <taxon>Caudata</taxon>
        <taxon>Salamandroidea</taxon>
        <taxon>Salamandridae</taxon>
        <taxon>Pleurodelinae</taxon>
        <taxon>Pleurodeles</taxon>
    </lineage>
</organism>
<protein>
    <submittedName>
        <fullName evidence="2">Uncharacterized protein</fullName>
    </submittedName>
</protein>
<proteinExistence type="predicted"/>
<gene>
    <name evidence="2" type="ORF">NDU88_005828</name>
</gene>
<evidence type="ECO:0000313" key="2">
    <source>
        <dbReference type="EMBL" id="KAJ1108452.1"/>
    </source>
</evidence>